<dbReference type="RefSeq" id="WP_203170773.1">
    <property type="nucleotide sequence ID" value="NZ_JAEVLS010000009.1"/>
</dbReference>
<dbReference type="NCBIfam" id="NF033517">
    <property type="entry name" value="transpos_IS66"/>
    <property type="match status" value="1"/>
</dbReference>
<keyword evidence="6" id="KW-1185">Reference proteome</keyword>
<dbReference type="PANTHER" id="PTHR33678:SF1">
    <property type="entry name" value="BLL1576 PROTEIN"/>
    <property type="match status" value="1"/>
</dbReference>
<gene>
    <name evidence="5" type="ORF">JM946_28030</name>
</gene>
<protein>
    <submittedName>
        <fullName evidence="5">IS66 family transposase</fullName>
    </submittedName>
</protein>
<proteinExistence type="predicted"/>
<dbReference type="Pfam" id="PF13005">
    <property type="entry name" value="zf-IS66"/>
    <property type="match status" value="1"/>
</dbReference>
<evidence type="ECO:0000259" key="4">
    <source>
        <dbReference type="Pfam" id="PF13007"/>
    </source>
</evidence>
<dbReference type="InterPro" id="IPR052344">
    <property type="entry name" value="Transposase-related"/>
</dbReference>
<keyword evidence="1" id="KW-0175">Coiled coil</keyword>
<reference evidence="5 6" key="1">
    <citation type="journal article" date="2021" name="Int. J. Syst. Evol. Microbiol.">
        <title>Steroidobacter gossypii sp. nov., isolated from soil of cotton cropping field.</title>
        <authorList>
            <person name="Huang R."/>
            <person name="Yang S."/>
            <person name="Zhen C."/>
            <person name="Liu W."/>
        </authorList>
    </citation>
    <scope>NUCLEOTIDE SEQUENCE [LARGE SCALE GENOMIC DNA]</scope>
    <source>
        <strain evidence="5 6">S1-65</strain>
    </source>
</reference>
<evidence type="ECO:0000259" key="2">
    <source>
        <dbReference type="Pfam" id="PF03050"/>
    </source>
</evidence>
<comment type="caution">
    <text evidence="5">The sequence shown here is derived from an EMBL/GenBank/DDBJ whole genome shotgun (WGS) entry which is preliminary data.</text>
</comment>
<evidence type="ECO:0000313" key="5">
    <source>
        <dbReference type="EMBL" id="MBM0108599.1"/>
    </source>
</evidence>
<evidence type="ECO:0000313" key="6">
    <source>
        <dbReference type="Proteomes" id="UP000661077"/>
    </source>
</evidence>
<dbReference type="InterPro" id="IPR004291">
    <property type="entry name" value="Transposase_IS66_central"/>
</dbReference>
<organism evidence="5 6">
    <name type="scientific">Steroidobacter gossypii</name>
    <dbReference type="NCBI Taxonomy" id="2805490"/>
    <lineage>
        <taxon>Bacteria</taxon>
        <taxon>Pseudomonadati</taxon>
        <taxon>Pseudomonadota</taxon>
        <taxon>Gammaproteobacteria</taxon>
        <taxon>Steroidobacterales</taxon>
        <taxon>Steroidobacteraceae</taxon>
        <taxon>Steroidobacter</taxon>
    </lineage>
</organism>
<evidence type="ECO:0000259" key="3">
    <source>
        <dbReference type="Pfam" id="PF13005"/>
    </source>
</evidence>
<sequence>MLEPSSSTDAQAQIAQLQALLSERERRIRVLEEALRLMRVEKYGASREKLGEAPGQRGLFNEAEAAVEILEAAGVEATLIATPLRDDKAPAKSPGRKALPAHLPRIEVRHELPAIERVCGCGAALQEIGAETSEQLDIIPAKIHVIRHVRPKYACAHCHVGVKIAPVPAQILPRSNVSSRFLAHLITSKFVDGLPFYRLQTVLARHEVAMPRGTQAAVTINAHAPVVPLLNLMDERMRASGYIRIDETPVQVLKSEANGTQQWMWVRVAGPPGQRLILFDHDPSRSAQVAARLLESASGYVQSDGYAAYDAVAASSQLTHVGCFAHARRRFFEAVQALPRSEQKRNTAAHEIVRRIDALYAIEREIKHLSDEERRHARQTRAAPLLDALHTFTKSLQGQTLTSGKLGEALAYLHKQWAKLIRYVDDGRIAIDTNLAENAIRPFARGRRAWLFADSVKGAKASAAFFSLVETA</sequence>
<dbReference type="EMBL" id="JAEVLS010000009">
    <property type="protein sequence ID" value="MBM0108599.1"/>
    <property type="molecule type" value="Genomic_DNA"/>
</dbReference>
<dbReference type="InterPro" id="IPR024463">
    <property type="entry name" value="Transposase_TnpC_homeodom"/>
</dbReference>
<feature type="domain" description="Transposase IS66 zinc-finger binding" evidence="3">
    <location>
        <begin position="116"/>
        <end position="159"/>
    </location>
</feature>
<evidence type="ECO:0000256" key="1">
    <source>
        <dbReference type="SAM" id="Coils"/>
    </source>
</evidence>
<feature type="domain" description="Transposase TnpC homeodomain" evidence="4">
    <location>
        <begin position="31"/>
        <end position="108"/>
    </location>
</feature>
<dbReference type="Pfam" id="PF03050">
    <property type="entry name" value="DDE_Tnp_IS66"/>
    <property type="match status" value="1"/>
</dbReference>
<dbReference type="Proteomes" id="UP000661077">
    <property type="component" value="Unassembled WGS sequence"/>
</dbReference>
<dbReference type="PANTHER" id="PTHR33678">
    <property type="entry name" value="BLL1576 PROTEIN"/>
    <property type="match status" value="1"/>
</dbReference>
<dbReference type="InterPro" id="IPR024474">
    <property type="entry name" value="Znf_dom_IS66"/>
</dbReference>
<name>A0ABS1X5U9_9GAMM</name>
<accession>A0ABS1X5U9</accession>
<feature type="domain" description="Transposase IS66 central" evidence="2">
    <location>
        <begin position="175"/>
        <end position="460"/>
    </location>
</feature>
<feature type="coiled-coil region" evidence="1">
    <location>
        <begin position="7"/>
        <end position="41"/>
    </location>
</feature>
<dbReference type="Pfam" id="PF13007">
    <property type="entry name" value="LZ_Tnp_IS66"/>
    <property type="match status" value="1"/>
</dbReference>